<accession>A0A6P8PV32</accession>
<evidence type="ECO:0000313" key="2">
    <source>
        <dbReference type="RefSeq" id="XP_033792027.1"/>
    </source>
</evidence>
<proteinExistence type="predicted"/>
<dbReference type="OrthoDB" id="247006at2759"/>
<dbReference type="InterPro" id="IPR011989">
    <property type="entry name" value="ARM-like"/>
</dbReference>
<dbReference type="RefSeq" id="XP_033792027.1">
    <property type="nucleotide sequence ID" value="XM_033936136.1"/>
</dbReference>
<dbReference type="GeneID" id="117356640"/>
<reference evidence="2" key="1">
    <citation type="submission" date="2025-08" db="UniProtKB">
        <authorList>
            <consortium name="RefSeq"/>
        </authorList>
    </citation>
    <scope>IDENTIFICATION</scope>
</reference>
<name>A0A6P8PV32_GEOSA</name>
<dbReference type="CTD" id="84071"/>
<organism evidence="1 2">
    <name type="scientific">Geotrypetes seraphini</name>
    <name type="common">Gaboon caecilian</name>
    <name type="synonym">Caecilia seraphini</name>
    <dbReference type="NCBI Taxonomy" id="260995"/>
    <lineage>
        <taxon>Eukaryota</taxon>
        <taxon>Metazoa</taxon>
        <taxon>Chordata</taxon>
        <taxon>Craniata</taxon>
        <taxon>Vertebrata</taxon>
        <taxon>Euteleostomi</taxon>
        <taxon>Amphibia</taxon>
        <taxon>Gymnophiona</taxon>
        <taxon>Geotrypetes</taxon>
    </lineage>
</organism>
<dbReference type="SMART" id="SM00185">
    <property type="entry name" value="ARM"/>
    <property type="match status" value="5"/>
</dbReference>
<dbReference type="Proteomes" id="UP000515159">
    <property type="component" value="Chromosome 3"/>
</dbReference>
<dbReference type="PANTHER" id="PTHR21356">
    <property type="entry name" value="ARMADILLO REPEAT CONTAINING 2"/>
    <property type="match status" value="1"/>
</dbReference>
<dbReference type="KEGG" id="gsh:117356640"/>
<dbReference type="InterPro" id="IPR000225">
    <property type="entry name" value="Armadillo"/>
</dbReference>
<protein>
    <submittedName>
        <fullName evidence="2">Armadillo repeat-containing protein 2 isoform X1</fullName>
    </submittedName>
</protein>
<dbReference type="AlphaFoldDB" id="A0A6P8PV32"/>
<sequence length="878" mass="98105">MRAEIYTEYIAYGMPPGTFPLFIRIILATMDKKAERSDSFYKPPASTHKTSAEIISEARNALRCLKTQRPFTPREEQRKLFGGACSRTSENRPPSCFSLHGCSFESAETRQVSVARLSPLYHKPKLLVPPANEEESALSLPKPPLDPVEMRRISNSRARLFKNAAKGNFLPDKLTQQDAVKKRLCLEEPLLKASFSGGNEAGGPAELNVNFFCKESSVHQEEQMMGKGTARSAPLHRASECDLIGRDGSDPDCAEVSSKPGLDFGHLPESETEAEANYWKEKIAPLLNDLEPDHTEVSVESLCHGCIRLHQALEEGNMLGRRCKKRALILKTLYKLVDIGSDQLSLKLAKVILGLKVSGKNLLNVCKLIFKISRSDNNDLLFQKDSMFDSLLEVLKSEELIANGESFLYCLGAIKFLSGNTELLKDILAKGAVETLVQLMKRINSIIKERHTDSSSLGYLSVQLTATLRNLADLAQSRPKFLHSGAFSELCVALEQQMSDKDVCTNIARIFSKLSSYNACCLALADCSKCYVSLLAALNKHQKKQDLVVRILFILGNLTAKNSQAREQLFMEEGSVDLLLSLFHTYYKLDRGEKQMKGDGRTKDKPEKLPSALEDILIKLIRVLANISIHPNIGAELAASEKCVALLITVLSYKSVEECEELVINTVATINNLSYYQGQNSIIKARKLEVAEFLLKLLMSDSMDGILEATRVFGNLSRYQEVRDFIVQKKVYKFMIALLDAKHQDVCFSACGVLINLTADSDKRVLLKEEGGINKLMDCLRDFGPSDWQLAGLVCKTFWNYSENIANAHLCFGVEETNMLLELLSSYLDEEVALEYSSGDLREYHRACWEAEFRPVALQLLGRIQSHHTYLEPLPIAT</sequence>
<dbReference type="SUPFAM" id="SSF48371">
    <property type="entry name" value="ARM repeat"/>
    <property type="match status" value="1"/>
</dbReference>
<dbReference type="GO" id="GO:0007288">
    <property type="term" value="P:sperm axoneme assembly"/>
    <property type="evidence" value="ECO:0007669"/>
    <property type="project" value="TreeGrafter"/>
</dbReference>
<dbReference type="PANTHER" id="PTHR21356:SF1">
    <property type="entry name" value="ARMADILLO REPEAT-CONTAINING PROTEIN 2"/>
    <property type="match status" value="1"/>
</dbReference>
<evidence type="ECO:0000313" key="1">
    <source>
        <dbReference type="Proteomes" id="UP000515159"/>
    </source>
</evidence>
<dbReference type="InParanoid" id="A0A6P8PV32"/>
<dbReference type="InterPro" id="IPR016024">
    <property type="entry name" value="ARM-type_fold"/>
</dbReference>
<dbReference type="FunCoup" id="A0A6P8PV32">
    <property type="interactions" value="168"/>
</dbReference>
<dbReference type="Gene3D" id="1.25.10.10">
    <property type="entry name" value="Leucine-rich Repeat Variant"/>
    <property type="match status" value="2"/>
</dbReference>
<dbReference type="InterPro" id="IPR038905">
    <property type="entry name" value="ARMC2"/>
</dbReference>
<keyword evidence="1" id="KW-1185">Reference proteome</keyword>
<gene>
    <name evidence="2" type="primary">ARMC2</name>
</gene>